<evidence type="ECO:0000256" key="6">
    <source>
        <dbReference type="ARBA" id="ARBA00022692"/>
    </source>
</evidence>
<evidence type="ECO:0000256" key="2">
    <source>
        <dbReference type="ARBA" id="ARBA00006555"/>
    </source>
</evidence>
<dbReference type="GO" id="GO:0030288">
    <property type="term" value="C:outer membrane-bounded periplasmic space"/>
    <property type="evidence" value="ECO:0007669"/>
    <property type="project" value="InterPro"/>
</dbReference>
<protein>
    <recommendedName>
        <fullName evidence="10">Protein TonB</fullName>
    </recommendedName>
</protein>
<evidence type="ECO:0000256" key="3">
    <source>
        <dbReference type="ARBA" id="ARBA00022448"/>
    </source>
</evidence>
<dbReference type="GO" id="GO:0031992">
    <property type="term" value="F:energy transducer activity"/>
    <property type="evidence" value="ECO:0007669"/>
    <property type="project" value="InterPro"/>
</dbReference>
<evidence type="ECO:0000256" key="10">
    <source>
        <dbReference type="RuleBase" id="RU362123"/>
    </source>
</evidence>
<keyword evidence="7 10" id="KW-0653">Protein transport</keyword>
<dbReference type="GO" id="GO:0005886">
    <property type="term" value="C:plasma membrane"/>
    <property type="evidence" value="ECO:0007669"/>
    <property type="project" value="UniProtKB-SubCell"/>
</dbReference>
<keyword evidence="9 10" id="KW-0472">Membrane</keyword>
<feature type="transmembrane region" description="Helical" evidence="10">
    <location>
        <begin position="6"/>
        <end position="28"/>
    </location>
</feature>
<accession>A0A217EDX9</accession>
<dbReference type="EMBL" id="FZLN01000001">
    <property type="protein sequence ID" value="SNQ28410.1"/>
    <property type="molecule type" value="Genomic_DNA"/>
</dbReference>
<dbReference type="InterPro" id="IPR003538">
    <property type="entry name" value="TonB"/>
</dbReference>
<evidence type="ECO:0000313" key="14">
    <source>
        <dbReference type="Proteomes" id="UP000243463"/>
    </source>
</evidence>
<dbReference type="Gene3D" id="3.30.2420.10">
    <property type="entry name" value="TonB"/>
    <property type="match status" value="1"/>
</dbReference>
<keyword evidence="3 10" id="KW-0813">Transport</keyword>
<keyword evidence="10" id="KW-0735">Signal-anchor</keyword>
<evidence type="ECO:0000256" key="8">
    <source>
        <dbReference type="ARBA" id="ARBA00022989"/>
    </source>
</evidence>
<feature type="region of interest" description="Disordered" evidence="11">
    <location>
        <begin position="142"/>
        <end position="168"/>
    </location>
</feature>
<dbReference type="InterPro" id="IPR051045">
    <property type="entry name" value="TonB-dependent_transducer"/>
</dbReference>
<keyword evidence="5 10" id="KW-0997">Cell inner membrane</keyword>
<dbReference type="RefSeq" id="WP_143218750.1">
    <property type="nucleotide sequence ID" value="NZ_FZLN01000001.1"/>
</dbReference>
<dbReference type="InterPro" id="IPR006260">
    <property type="entry name" value="TonB/TolA_C"/>
</dbReference>
<dbReference type="PROSITE" id="PS52015">
    <property type="entry name" value="TONB_CTD"/>
    <property type="match status" value="1"/>
</dbReference>
<comment type="function">
    <text evidence="10">Interacts with outer membrane receptor proteins that carry out high-affinity binding and energy dependent uptake into the periplasmic space of specific substrates. It could act to transduce energy from the cytoplasmic membrane to specific energy-requiring processes in the outer membrane, resulting in the release into the periplasm of ligands bound by these outer membrane proteins.</text>
</comment>
<dbReference type="OrthoDB" id="1628901at2"/>
<dbReference type="InterPro" id="IPR037682">
    <property type="entry name" value="TonB_C"/>
</dbReference>
<proteinExistence type="inferred from homology"/>
<name>A0A217EDX9_9GAMM</name>
<evidence type="ECO:0000256" key="7">
    <source>
        <dbReference type="ARBA" id="ARBA00022927"/>
    </source>
</evidence>
<organism evidence="13 14">
    <name type="scientific">Acinetobacter apis</name>
    <dbReference type="NCBI Taxonomy" id="1229165"/>
    <lineage>
        <taxon>Bacteria</taxon>
        <taxon>Pseudomonadati</taxon>
        <taxon>Pseudomonadota</taxon>
        <taxon>Gammaproteobacteria</taxon>
        <taxon>Moraxellales</taxon>
        <taxon>Moraxellaceae</taxon>
        <taxon>Acinetobacter</taxon>
    </lineage>
</organism>
<keyword evidence="14" id="KW-1185">Reference proteome</keyword>
<keyword evidence="6 10" id="KW-0812">Transmembrane</keyword>
<keyword evidence="4 10" id="KW-1003">Cell membrane</keyword>
<dbReference type="Proteomes" id="UP000243463">
    <property type="component" value="Unassembled WGS sequence"/>
</dbReference>
<evidence type="ECO:0000256" key="11">
    <source>
        <dbReference type="SAM" id="MobiDB-lite"/>
    </source>
</evidence>
<evidence type="ECO:0000256" key="1">
    <source>
        <dbReference type="ARBA" id="ARBA00004383"/>
    </source>
</evidence>
<evidence type="ECO:0000256" key="5">
    <source>
        <dbReference type="ARBA" id="ARBA00022519"/>
    </source>
</evidence>
<dbReference type="PRINTS" id="PR01374">
    <property type="entry name" value="TONBPROTEIN"/>
</dbReference>
<dbReference type="GO" id="GO:0015891">
    <property type="term" value="P:siderophore transport"/>
    <property type="evidence" value="ECO:0007669"/>
    <property type="project" value="InterPro"/>
</dbReference>
<reference evidence="14" key="1">
    <citation type="submission" date="2017-06" db="EMBL/GenBank/DDBJ databases">
        <authorList>
            <person name="Varghese N."/>
            <person name="Submissions S."/>
        </authorList>
    </citation>
    <scope>NUCLEOTIDE SEQUENCE [LARGE SCALE GENOMIC DNA]</scope>
    <source>
        <strain evidence="14">ANC 5114</strain>
    </source>
</reference>
<evidence type="ECO:0000256" key="9">
    <source>
        <dbReference type="ARBA" id="ARBA00023136"/>
    </source>
</evidence>
<evidence type="ECO:0000259" key="12">
    <source>
        <dbReference type="PROSITE" id="PS52015"/>
    </source>
</evidence>
<comment type="subcellular location">
    <subcellularLocation>
        <location evidence="1 10">Cell inner membrane</location>
        <topology evidence="1 10">Single-pass membrane protein</topology>
        <orientation evidence="1 10">Periplasmic side</orientation>
    </subcellularLocation>
</comment>
<comment type="similarity">
    <text evidence="2 10">Belongs to the TonB family.</text>
</comment>
<evidence type="ECO:0000256" key="4">
    <source>
        <dbReference type="ARBA" id="ARBA00022475"/>
    </source>
</evidence>
<gene>
    <name evidence="13" type="ORF">SAMN05444584_0330</name>
</gene>
<dbReference type="AlphaFoldDB" id="A0A217EDX9"/>
<feature type="domain" description="TonB C-terminal" evidence="12">
    <location>
        <begin position="168"/>
        <end position="259"/>
    </location>
</feature>
<dbReference type="SUPFAM" id="SSF74653">
    <property type="entry name" value="TolA/TonB C-terminal domain"/>
    <property type="match status" value="1"/>
</dbReference>
<dbReference type="GO" id="GO:0055085">
    <property type="term" value="P:transmembrane transport"/>
    <property type="evidence" value="ECO:0007669"/>
    <property type="project" value="InterPro"/>
</dbReference>
<evidence type="ECO:0000313" key="13">
    <source>
        <dbReference type="EMBL" id="SNQ28410.1"/>
    </source>
</evidence>
<dbReference type="GO" id="GO:0015031">
    <property type="term" value="P:protein transport"/>
    <property type="evidence" value="ECO:0007669"/>
    <property type="project" value="UniProtKB-UniRule"/>
</dbReference>
<keyword evidence="8 10" id="KW-1133">Transmembrane helix</keyword>
<sequence length="264" mass="29220">MTLKRISFPYIVLITCILLHVACIIAVWNASKWSQPAKTAASSSTASNTNAIHVTWVLPPKQVQHVHQTPQPELIKKQITHDQAIIAINQPKAVKAITQHHREKAKQQVNDAVAVPTPKAIDLTVHSNQEQVQPVKETARLNADQPQKPPTTNMAESVVKPSQAETLPTKPSPIKAIHRRVNYPNRARALGIEGKVTAQFDVSEHGMVRNISILSETPKGVFADAVLQDMARWRYESAHEATQQKVTILFKLNGQVVVENNSPL</sequence>
<dbReference type="Pfam" id="PF03544">
    <property type="entry name" value="TonB_C"/>
    <property type="match status" value="1"/>
</dbReference>
<dbReference type="PANTHER" id="PTHR33446">
    <property type="entry name" value="PROTEIN TONB-RELATED"/>
    <property type="match status" value="1"/>
</dbReference>
<dbReference type="NCBIfam" id="TIGR01352">
    <property type="entry name" value="tonB_Cterm"/>
    <property type="match status" value="1"/>
</dbReference>